<name>A0A4R6PX95_NOCIG</name>
<sequence length="103" mass="11295">MLQVDIDELRKLATTVTSVGEEIDKIDVRTNGDKIGEAFPGIEIGAACAKAGEYSEGAWLRIAQRMRQLAGIVNQCADNVQTSDQEFKNRLEQMDFFATGSVV</sequence>
<dbReference type="EMBL" id="SNXK01000001">
    <property type="protein sequence ID" value="TDP42810.1"/>
    <property type="molecule type" value="Genomic_DNA"/>
</dbReference>
<evidence type="ECO:0008006" key="3">
    <source>
        <dbReference type="Google" id="ProtNLM"/>
    </source>
</evidence>
<keyword evidence="2" id="KW-1185">Reference proteome</keyword>
<proteinExistence type="predicted"/>
<gene>
    <name evidence="1" type="ORF">DFR75_1011928</name>
</gene>
<evidence type="ECO:0000313" key="1">
    <source>
        <dbReference type="EMBL" id="TDP42810.1"/>
    </source>
</evidence>
<reference evidence="1 2" key="1">
    <citation type="submission" date="2019-03" db="EMBL/GenBank/DDBJ databases">
        <title>Genomic Encyclopedia of Type Strains, Phase IV (KMG-IV): sequencing the most valuable type-strain genomes for metagenomic binning, comparative biology and taxonomic classification.</title>
        <authorList>
            <person name="Goeker M."/>
        </authorList>
    </citation>
    <scope>NUCLEOTIDE SEQUENCE [LARGE SCALE GENOMIC DNA]</scope>
    <source>
        <strain evidence="1 2">DSM 44496</strain>
    </source>
</reference>
<protein>
    <recommendedName>
        <fullName evidence="3">Excreted virulence factor EspC (Type VII ESX diderm)</fullName>
    </recommendedName>
</protein>
<organism evidence="1 2">
    <name type="scientific">Nocardia ignorata</name>
    <dbReference type="NCBI Taxonomy" id="145285"/>
    <lineage>
        <taxon>Bacteria</taxon>
        <taxon>Bacillati</taxon>
        <taxon>Actinomycetota</taxon>
        <taxon>Actinomycetes</taxon>
        <taxon>Mycobacteriales</taxon>
        <taxon>Nocardiaceae</taxon>
        <taxon>Nocardia</taxon>
    </lineage>
</organism>
<dbReference type="AlphaFoldDB" id="A0A4R6PX95"/>
<dbReference type="Proteomes" id="UP000295087">
    <property type="component" value="Unassembled WGS sequence"/>
</dbReference>
<comment type="caution">
    <text evidence="1">The sequence shown here is derived from an EMBL/GenBank/DDBJ whole genome shotgun (WGS) entry which is preliminary data.</text>
</comment>
<evidence type="ECO:0000313" key="2">
    <source>
        <dbReference type="Proteomes" id="UP000295087"/>
    </source>
</evidence>
<accession>A0A4R6PX95</accession>